<dbReference type="SUPFAM" id="SSF52540">
    <property type="entry name" value="P-loop containing nucleoside triphosphate hydrolases"/>
    <property type="match status" value="1"/>
</dbReference>
<name>A0A8I1SMF0_9BACI</name>
<evidence type="ECO:0000313" key="2">
    <source>
        <dbReference type="Proteomes" id="UP000664578"/>
    </source>
</evidence>
<comment type="caution">
    <text evidence="1">The sequence shown here is derived from an EMBL/GenBank/DDBJ whole genome shotgun (WGS) entry which is preliminary data.</text>
</comment>
<dbReference type="InterPro" id="IPR027417">
    <property type="entry name" value="P-loop_NTPase"/>
</dbReference>
<dbReference type="Gene3D" id="3.40.50.300">
    <property type="entry name" value="P-loop containing nucleotide triphosphate hydrolases"/>
    <property type="match status" value="1"/>
</dbReference>
<accession>A0A8I1SMF0</accession>
<gene>
    <name evidence="1" type="ORF">JF537_06580</name>
</gene>
<organism evidence="1 2">
    <name type="scientific">Priestia flexa</name>
    <dbReference type="NCBI Taxonomy" id="86664"/>
    <lineage>
        <taxon>Bacteria</taxon>
        <taxon>Bacillati</taxon>
        <taxon>Bacillota</taxon>
        <taxon>Bacilli</taxon>
        <taxon>Bacillales</taxon>
        <taxon>Bacillaceae</taxon>
        <taxon>Priestia</taxon>
    </lineage>
</organism>
<dbReference type="Proteomes" id="UP000664578">
    <property type="component" value="Unassembled WGS sequence"/>
</dbReference>
<proteinExistence type="predicted"/>
<evidence type="ECO:0000313" key="1">
    <source>
        <dbReference type="EMBL" id="MBN8251239.1"/>
    </source>
</evidence>
<protein>
    <submittedName>
        <fullName evidence="1">AAA family ATPase</fullName>
    </submittedName>
</protein>
<dbReference type="EMBL" id="JAEMWV010000003">
    <property type="protein sequence ID" value="MBN8251239.1"/>
    <property type="molecule type" value="Genomic_DNA"/>
</dbReference>
<reference evidence="1" key="1">
    <citation type="submission" date="2020-12" db="EMBL/GenBank/DDBJ databases">
        <title>PHA producing bacteria isolated from mangrove.</title>
        <authorList>
            <person name="Zheng W."/>
            <person name="Yu S."/>
            <person name="Huang Y."/>
        </authorList>
    </citation>
    <scope>NUCLEOTIDE SEQUENCE</scope>
    <source>
        <strain evidence="1">GN22-4</strain>
    </source>
</reference>
<sequence length="143" mass="16664">MKFVLIFGPQAVGKMTVGQELEKSTGLKLFHNHMTIELLAPLFQFNEEMWRLVDLFRKEIFEAVAKSDAEGIIFTYVWAFDMQSDWGFVKEVCDIFESKCGTIYFVELEADLNESIDRNKTSNRLQHKPTKRNVECVYMLIVP</sequence>
<dbReference type="AlphaFoldDB" id="A0A8I1SMF0"/>